<gene>
    <name evidence="1" type="ORF">QYM23_17725</name>
</gene>
<protein>
    <submittedName>
        <fullName evidence="1">Uncharacterized protein</fullName>
    </submittedName>
</protein>
<organism evidence="1 2">
    <name type="scientific">Bacillus cereus</name>
    <dbReference type="NCBI Taxonomy" id="1396"/>
    <lineage>
        <taxon>Bacteria</taxon>
        <taxon>Bacillati</taxon>
        <taxon>Bacillota</taxon>
        <taxon>Bacilli</taxon>
        <taxon>Bacillales</taxon>
        <taxon>Bacillaceae</taxon>
        <taxon>Bacillus</taxon>
        <taxon>Bacillus cereus group</taxon>
    </lineage>
</organism>
<dbReference type="Proteomes" id="UP001175137">
    <property type="component" value="Unassembled WGS sequence"/>
</dbReference>
<proteinExistence type="predicted"/>
<dbReference type="AlphaFoldDB" id="A0AAW7NI97"/>
<sequence>MKNFEKECMQARLDLAERQINIRLETLAKNEKLFGSNFQVKAEAVQLHLLLSTITGKPNKYIEF</sequence>
<name>A0AAW7NI97_BACCE</name>
<comment type="caution">
    <text evidence="1">The sequence shown here is derived from an EMBL/GenBank/DDBJ whole genome shotgun (WGS) entry which is preliminary data.</text>
</comment>
<dbReference type="RefSeq" id="WP_086385038.1">
    <property type="nucleotide sequence ID" value="NZ_CP023727.1"/>
</dbReference>
<evidence type="ECO:0000313" key="2">
    <source>
        <dbReference type="Proteomes" id="UP001175137"/>
    </source>
</evidence>
<reference evidence="1" key="1">
    <citation type="submission" date="2023-07" db="EMBL/GenBank/DDBJ databases">
        <title>Complete genome sequence of Bacillus cereus SRCM126073 isolated from soil.</title>
        <authorList>
            <person name="Yang H.-G."/>
            <person name="Ryu M.-S."/>
            <person name="Ha G.-S."/>
            <person name="Yang H.-J."/>
            <person name="Jeong D.-Y."/>
        </authorList>
    </citation>
    <scope>NUCLEOTIDE SEQUENCE</scope>
    <source>
        <strain evidence="1">SRCM126073</strain>
    </source>
</reference>
<dbReference type="EMBL" id="JAUIQW010000001">
    <property type="protein sequence ID" value="MDN4874659.1"/>
    <property type="molecule type" value="Genomic_DNA"/>
</dbReference>
<accession>A0AAW7NI97</accession>
<evidence type="ECO:0000313" key="1">
    <source>
        <dbReference type="EMBL" id="MDN4874659.1"/>
    </source>
</evidence>